<name>A0AAW1DIJ9_9HEMI</name>
<dbReference type="AlphaFoldDB" id="A0AAW1DIJ9"/>
<comment type="caution">
    <text evidence="2">The sequence shown here is derived from an EMBL/GenBank/DDBJ whole genome shotgun (WGS) entry which is preliminary data.</text>
</comment>
<organism evidence="2 3">
    <name type="scientific">Rhynocoris fuscipes</name>
    <dbReference type="NCBI Taxonomy" id="488301"/>
    <lineage>
        <taxon>Eukaryota</taxon>
        <taxon>Metazoa</taxon>
        <taxon>Ecdysozoa</taxon>
        <taxon>Arthropoda</taxon>
        <taxon>Hexapoda</taxon>
        <taxon>Insecta</taxon>
        <taxon>Pterygota</taxon>
        <taxon>Neoptera</taxon>
        <taxon>Paraneoptera</taxon>
        <taxon>Hemiptera</taxon>
        <taxon>Heteroptera</taxon>
        <taxon>Panheteroptera</taxon>
        <taxon>Cimicomorpha</taxon>
        <taxon>Reduviidae</taxon>
        <taxon>Harpactorinae</taxon>
        <taxon>Harpactorini</taxon>
        <taxon>Rhynocoris</taxon>
    </lineage>
</organism>
<dbReference type="EMBL" id="JAPXFL010000002">
    <property type="protein sequence ID" value="KAK9510506.1"/>
    <property type="molecule type" value="Genomic_DNA"/>
</dbReference>
<accession>A0AAW1DIJ9</accession>
<feature type="region of interest" description="Disordered" evidence="1">
    <location>
        <begin position="103"/>
        <end position="140"/>
    </location>
</feature>
<evidence type="ECO:0000313" key="3">
    <source>
        <dbReference type="Proteomes" id="UP001461498"/>
    </source>
</evidence>
<keyword evidence="3" id="KW-1185">Reference proteome</keyword>
<sequence>MKQNQIKSNQIKLGLKIEMESEYSLSASEDDCICEIQWNSRAPRKRKRRAKNLKSRKLKLSAASEENLIKSLKENPSLSSLNSITLKKYLRFLQAGYNGKSILKKPNHSRRTVRKYKKSGTIGKDSENTTTSPDKKSSTEMIPEERILIKLLKAIKAMLMRTGKKKSLKNCSKKVRINDKVITSEQPEQPEPIPSHTSIDNERKIEFDFHNPQYWRLKKAYSERPEQHEPKTLQRGVHSETKMKLNVKDSQCCSLMKTYSEQSKQPEPIPSCSRANNEMKTVLNFHNPQYWSIIKTYSDQQEQVEPTTLQNSIYNETKMELNLQDPRCWGLMNAYSEQSERYESTTLQNGVHIVVEDPKYKGLEMEIEEDPHSE</sequence>
<dbReference type="Proteomes" id="UP001461498">
    <property type="component" value="Unassembled WGS sequence"/>
</dbReference>
<reference evidence="2 3" key="1">
    <citation type="submission" date="2022-12" db="EMBL/GenBank/DDBJ databases">
        <title>Chromosome-level genome assembly of true bugs.</title>
        <authorList>
            <person name="Ma L."/>
            <person name="Li H."/>
        </authorList>
    </citation>
    <scope>NUCLEOTIDE SEQUENCE [LARGE SCALE GENOMIC DNA]</scope>
    <source>
        <strain evidence="2">Lab_2022b</strain>
    </source>
</reference>
<gene>
    <name evidence="2" type="ORF">O3M35_005279</name>
</gene>
<proteinExistence type="predicted"/>
<protein>
    <submittedName>
        <fullName evidence="2">Uncharacterized protein</fullName>
    </submittedName>
</protein>
<evidence type="ECO:0000313" key="2">
    <source>
        <dbReference type="EMBL" id="KAK9510506.1"/>
    </source>
</evidence>
<evidence type="ECO:0000256" key="1">
    <source>
        <dbReference type="SAM" id="MobiDB-lite"/>
    </source>
</evidence>
<feature type="compositionally biased region" description="Basic residues" evidence="1">
    <location>
        <begin position="103"/>
        <end position="118"/>
    </location>
</feature>